<dbReference type="InterPro" id="IPR027417">
    <property type="entry name" value="P-loop_NTPase"/>
</dbReference>
<dbReference type="Proteomes" id="UP001202052">
    <property type="component" value="Unassembled WGS sequence"/>
</dbReference>
<reference evidence="1 2" key="1">
    <citation type="submission" date="2022-05" db="EMBL/GenBank/DDBJ databases">
        <title>Genome Resource of Streptomyces lavenduligriseus GA1-1, a Strain with Broad-Spectrum Antifungal Activity against Phytopathogenic Fungi.</title>
        <authorList>
            <person name="Qi D."/>
        </authorList>
    </citation>
    <scope>NUCLEOTIDE SEQUENCE [LARGE SCALE GENOMIC DNA]</scope>
    <source>
        <strain evidence="1 2">GA1-1</strain>
    </source>
</reference>
<dbReference type="EMBL" id="JAMCCK010000041">
    <property type="protein sequence ID" value="MCL3997231.1"/>
    <property type="molecule type" value="Genomic_DNA"/>
</dbReference>
<dbReference type="SUPFAM" id="SSF52540">
    <property type="entry name" value="P-loop containing nucleoside triphosphate hydrolases"/>
    <property type="match status" value="1"/>
</dbReference>
<dbReference type="Gene3D" id="3.40.50.300">
    <property type="entry name" value="P-loop containing nucleotide triphosphate hydrolases"/>
    <property type="match status" value="1"/>
</dbReference>
<evidence type="ECO:0000313" key="1">
    <source>
        <dbReference type="EMBL" id="MCL3997231.1"/>
    </source>
</evidence>
<evidence type="ECO:0008006" key="3">
    <source>
        <dbReference type="Google" id="ProtNLM"/>
    </source>
</evidence>
<sequence>MESEPADFCLRVTGFSAVTLPTTGKVTEASWRWVLEAVGLVIHEADVRLDGSTWQVDAFRDLQTYLRWRADPGRRLEHESELLDELGRWIARHALRGIGDILAAEGPCVVRMKVPREARFVAGLPWEAAVVDGKALPLHRVALVRDLTAAPASPARRAKQSIGQALRVLALFSLPDDTSALNLRRERLQLARLLDTVAKTSDTAIELAVLQYGVTRERLRVFAEHGRGWDVLVLSGHGGEGAFVLEKPDGSRDQISGDALVELLAPLRRRVKFVLAAACSSADSLADERLDALGIGPAHRSADPPRRALPEAAEQRATAPHVGVLAEVLAERLDCAVLGMRHTVTDDFVTRLNGALFKLMVEQVNPLGRALALALPRVVDTPATEAGPPLSASSPALFGGTAVELLLEPPKGPALIFDRSALKLAGFPDQPARFVGRGALMSAANRCLAPDSGQSGLFLKGMAGVGKTACALELCYGQEDNFQTLVWYRAPEASDGTAPDITTTLADFARVMHHRVTDLRFVELLDRPDELSAFLLELTQFCKEQRVLVVLDNVESLLTASGQWRDPRWGLVVDALTRHRGLSRLIMTGRRAPDPLDPGVSVHQVEALSLRESVLLARELPQLRALLDGDLAGLHPSVCQTLAVGVLASAQGHPTLVELAEGELSDPERLGERLAEVDRSWEELGIAPRSYLDIGVATRADATAYTTILALWATGVVAALSGTARHLFHVLCCLEPADRGSALLEDIGPLLRETGAGDPEGRDGWWRDWSELAGSGLVTVDRGAGGEPAALVVHPEVAGAGRRTAGHLREIVDRRLAEYWTERALDSLAAEQEAGSGRVVEAARAALPYLLRRDHWSRAALLLERVLFRDPSPRTAAALLPALRDIARRAEGSADEPAANRVLTRVLERTDPAEARAHLERLLENALARGDHLVATGLTGDLVWLCFRRGDREGALALLDRKPGYTRQAGLGPWSVLGDEAKRLQILQLSDPPETVLGEVRRLLDRMDSLPARSGRPENVDPWNVREGVLGIGCAAADAMGAWELELTLIDEVLAGRRARRAPEADIASALFNRYGPLRRLGRVDEARDVLVTCRALFAREQDWEQVALTTGALADVEAGRGHTDTAVALMAEALRGLYGVGDAHVHTLRVAHHNLAVFLASSAGRTPEDHRRTLTHGLASVLLGALVDGVDPQAATALVRRLVPVPAEPPATVEELYRLVDGEPGMRLADAVARAARPEVVRATWSAVVAAWAGARDD</sequence>
<evidence type="ECO:0000313" key="2">
    <source>
        <dbReference type="Proteomes" id="UP001202052"/>
    </source>
</evidence>
<name>A0ABT0P197_9ACTN</name>
<protein>
    <recommendedName>
        <fullName evidence="3">CHAT domain-containing protein</fullName>
    </recommendedName>
</protein>
<gene>
    <name evidence="1" type="ORF">M4438_27665</name>
</gene>
<dbReference type="PANTHER" id="PTHR47691:SF3">
    <property type="entry name" value="HTH-TYPE TRANSCRIPTIONAL REGULATOR RV0890C-RELATED"/>
    <property type="match status" value="1"/>
</dbReference>
<comment type="caution">
    <text evidence="1">The sequence shown here is derived from an EMBL/GenBank/DDBJ whole genome shotgun (WGS) entry which is preliminary data.</text>
</comment>
<dbReference type="RefSeq" id="WP_249492118.1">
    <property type="nucleotide sequence ID" value="NZ_JAMCCK010000041.1"/>
</dbReference>
<keyword evidence="2" id="KW-1185">Reference proteome</keyword>
<dbReference type="PANTHER" id="PTHR47691">
    <property type="entry name" value="REGULATOR-RELATED"/>
    <property type="match status" value="1"/>
</dbReference>
<accession>A0ABT0P197</accession>
<organism evidence="1 2">
    <name type="scientific">Streptomyces lavenduligriseus</name>
    <dbReference type="NCBI Taxonomy" id="67315"/>
    <lineage>
        <taxon>Bacteria</taxon>
        <taxon>Bacillati</taxon>
        <taxon>Actinomycetota</taxon>
        <taxon>Actinomycetes</taxon>
        <taxon>Kitasatosporales</taxon>
        <taxon>Streptomycetaceae</taxon>
        <taxon>Streptomyces</taxon>
    </lineage>
</organism>
<proteinExistence type="predicted"/>